<dbReference type="PANTHER" id="PTHR30405">
    <property type="entry name" value="TRANSPOSASE"/>
    <property type="match status" value="1"/>
</dbReference>
<feature type="domain" description="Probable transposase IS891/IS1136/IS1341" evidence="6">
    <location>
        <begin position="154"/>
        <end position="247"/>
    </location>
</feature>
<feature type="domain" description="Cas12f1-like TNB" evidence="7">
    <location>
        <begin position="278"/>
        <end position="344"/>
    </location>
</feature>
<keyword evidence="4" id="KW-0238">DNA-binding</keyword>
<evidence type="ECO:0000259" key="6">
    <source>
        <dbReference type="Pfam" id="PF01385"/>
    </source>
</evidence>
<evidence type="ECO:0000259" key="7">
    <source>
        <dbReference type="Pfam" id="PF07282"/>
    </source>
</evidence>
<gene>
    <name evidence="8" type="ORF">S01H4_13678</name>
</gene>
<dbReference type="NCBIfam" id="TIGR01766">
    <property type="entry name" value="IS200/IS605 family accessory protein TnpB-like domain"/>
    <property type="match status" value="1"/>
</dbReference>
<dbReference type="GO" id="GO:0003677">
    <property type="term" value="F:DNA binding"/>
    <property type="evidence" value="ECO:0007669"/>
    <property type="project" value="UniProtKB-KW"/>
</dbReference>
<dbReference type="InterPro" id="IPR001959">
    <property type="entry name" value="Transposase"/>
</dbReference>
<dbReference type="GO" id="GO:0032196">
    <property type="term" value="P:transposition"/>
    <property type="evidence" value="ECO:0007669"/>
    <property type="project" value="UniProtKB-KW"/>
</dbReference>
<organism evidence="8">
    <name type="scientific">marine sediment metagenome</name>
    <dbReference type="NCBI Taxonomy" id="412755"/>
    <lineage>
        <taxon>unclassified sequences</taxon>
        <taxon>metagenomes</taxon>
        <taxon>ecological metagenomes</taxon>
    </lineage>
</organism>
<evidence type="ECO:0000256" key="4">
    <source>
        <dbReference type="ARBA" id="ARBA00023125"/>
    </source>
</evidence>
<comment type="similarity">
    <text evidence="1">In the C-terminal section; belongs to the transposase 35 family.</text>
</comment>
<evidence type="ECO:0000256" key="1">
    <source>
        <dbReference type="ARBA" id="ARBA00008761"/>
    </source>
</evidence>
<evidence type="ECO:0000313" key="8">
    <source>
        <dbReference type="EMBL" id="GAG56486.1"/>
    </source>
</evidence>
<sequence length="363" mass="41230">MILTAKIRLQPTPYQYTTLLETLENANAVCNYASEQAWEHRIFRQYPLHHLVYRDARERFSLGAQVVVRAIGKVADAYKLDRRAKRTFAPRGAFPYDNKNLSFKTDERTVSIWTLEGRQYMPYLCGERQNELLEGKRGEADLCCINGEFYLFVACEVGTPEPEDVDDFLGVDLGIVNIASDSDGEVFSGEQVEETRRKFAHRRRNLQRNGTRASKRKLRNIRHKQSRYQTDVNHRISKAIVQKAKRTGRGIALEILKGITRRVRVSRKQRARLHNWSFGQLASFVQYKAKLAGMPVMFVDPKYTSQTCSVCGHIDKRNRPDQSTFSCVSCGFSASADTNAAVNIAVRAVVNQPNGLFAQGSVA</sequence>
<evidence type="ECO:0008006" key="9">
    <source>
        <dbReference type="Google" id="ProtNLM"/>
    </source>
</evidence>
<evidence type="ECO:0000256" key="3">
    <source>
        <dbReference type="ARBA" id="ARBA00022578"/>
    </source>
</evidence>
<dbReference type="InterPro" id="IPR051399">
    <property type="entry name" value="RNA-guided_DNA_endo/Transpos"/>
</dbReference>
<comment type="caution">
    <text evidence="8">The sequence shown here is derived from an EMBL/GenBank/DDBJ whole genome shotgun (WGS) entry which is preliminary data.</text>
</comment>
<dbReference type="Pfam" id="PF07282">
    <property type="entry name" value="Cas12f1-like_TNB"/>
    <property type="match status" value="1"/>
</dbReference>
<name>X1A8F8_9ZZZZ</name>
<dbReference type="NCBIfam" id="NF040570">
    <property type="entry name" value="guided_TnpB"/>
    <property type="match status" value="1"/>
</dbReference>
<reference evidence="8" key="1">
    <citation type="journal article" date="2014" name="Front. Microbiol.">
        <title>High frequency of phylogenetically diverse reductive dehalogenase-homologous genes in deep subseafloor sedimentary metagenomes.</title>
        <authorList>
            <person name="Kawai M."/>
            <person name="Futagami T."/>
            <person name="Toyoda A."/>
            <person name="Takaki Y."/>
            <person name="Nishi S."/>
            <person name="Hori S."/>
            <person name="Arai W."/>
            <person name="Tsubouchi T."/>
            <person name="Morono Y."/>
            <person name="Uchiyama I."/>
            <person name="Ito T."/>
            <person name="Fujiyama A."/>
            <person name="Inagaki F."/>
            <person name="Takami H."/>
        </authorList>
    </citation>
    <scope>NUCLEOTIDE SEQUENCE</scope>
    <source>
        <strain evidence="8">Expedition CK06-06</strain>
    </source>
</reference>
<accession>X1A8F8</accession>
<keyword evidence="5" id="KW-0233">DNA recombination</keyword>
<proteinExistence type="inferred from homology"/>
<dbReference type="GO" id="GO:0006310">
    <property type="term" value="P:DNA recombination"/>
    <property type="evidence" value="ECO:0007669"/>
    <property type="project" value="UniProtKB-KW"/>
</dbReference>
<dbReference type="AlphaFoldDB" id="X1A8F8"/>
<dbReference type="Pfam" id="PF01385">
    <property type="entry name" value="OrfB_IS605"/>
    <property type="match status" value="1"/>
</dbReference>
<keyword evidence="3" id="KW-0815">Transposition</keyword>
<protein>
    <recommendedName>
        <fullName evidence="9">Transposase IS891/IS1136/IS1341 domain-containing protein</fullName>
    </recommendedName>
</protein>
<comment type="similarity">
    <text evidence="2">In the N-terminal section; belongs to the transposase 2 family.</text>
</comment>
<dbReference type="EMBL" id="BART01006017">
    <property type="protein sequence ID" value="GAG56486.1"/>
    <property type="molecule type" value="Genomic_DNA"/>
</dbReference>
<dbReference type="InterPro" id="IPR010095">
    <property type="entry name" value="Cas12f1-like_TNB"/>
</dbReference>
<dbReference type="PANTHER" id="PTHR30405:SF11">
    <property type="entry name" value="RNA-GUIDED DNA ENDONUCLEASE RV2885C-RELATED"/>
    <property type="match status" value="1"/>
</dbReference>
<evidence type="ECO:0000256" key="5">
    <source>
        <dbReference type="ARBA" id="ARBA00023172"/>
    </source>
</evidence>
<evidence type="ECO:0000256" key="2">
    <source>
        <dbReference type="ARBA" id="ARBA00011044"/>
    </source>
</evidence>